<proteinExistence type="predicted"/>
<organism evidence="1 2">
    <name type="scientific">Rhododendron molle</name>
    <name type="common">Chinese azalea</name>
    <name type="synonym">Azalea mollis</name>
    <dbReference type="NCBI Taxonomy" id="49168"/>
    <lineage>
        <taxon>Eukaryota</taxon>
        <taxon>Viridiplantae</taxon>
        <taxon>Streptophyta</taxon>
        <taxon>Embryophyta</taxon>
        <taxon>Tracheophyta</taxon>
        <taxon>Spermatophyta</taxon>
        <taxon>Magnoliopsida</taxon>
        <taxon>eudicotyledons</taxon>
        <taxon>Gunneridae</taxon>
        <taxon>Pentapetalae</taxon>
        <taxon>asterids</taxon>
        <taxon>Ericales</taxon>
        <taxon>Ericaceae</taxon>
        <taxon>Ericoideae</taxon>
        <taxon>Rhodoreae</taxon>
        <taxon>Rhododendron</taxon>
    </lineage>
</organism>
<accession>A0ACC0P5X6</accession>
<gene>
    <name evidence="1" type="ORF">RHMOL_Rhmol04G0290400</name>
</gene>
<protein>
    <submittedName>
        <fullName evidence="1">Uncharacterized protein</fullName>
    </submittedName>
</protein>
<dbReference type="Proteomes" id="UP001062846">
    <property type="component" value="Chromosome 4"/>
</dbReference>
<keyword evidence="2" id="KW-1185">Reference proteome</keyword>
<name>A0ACC0P5X6_RHOML</name>
<evidence type="ECO:0000313" key="1">
    <source>
        <dbReference type="EMBL" id="KAI8560880.1"/>
    </source>
</evidence>
<evidence type="ECO:0000313" key="2">
    <source>
        <dbReference type="Proteomes" id="UP001062846"/>
    </source>
</evidence>
<sequence>MLLRTGISCYQETCLAAQQEVIEPTRNTNANSHSKKIRTFMGEKDKAKILQEIKEEFET</sequence>
<reference evidence="1" key="1">
    <citation type="submission" date="2022-02" db="EMBL/GenBank/DDBJ databases">
        <title>Plant Genome Project.</title>
        <authorList>
            <person name="Zhang R.-G."/>
        </authorList>
    </citation>
    <scope>NUCLEOTIDE SEQUENCE</scope>
    <source>
        <strain evidence="1">AT1</strain>
    </source>
</reference>
<dbReference type="EMBL" id="CM046391">
    <property type="protein sequence ID" value="KAI8560880.1"/>
    <property type="molecule type" value="Genomic_DNA"/>
</dbReference>
<comment type="caution">
    <text evidence="1">The sequence shown here is derived from an EMBL/GenBank/DDBJ whole genome shotgun (WGS) entry which is preliminary data.</text>
</comment>